<organism evidence="1 2">
    <name type="scientific">Lacimonas salitolerans</name>
    <dbReference type="NCBI Taxonomy" id="1323750"/>
    <lineage>
        <taxon>Bacteria</taxon>
        <taxon>Pseudomonadati</taxon>
        <taxon>Pseudomonadota</taxon>
        <taxon>Alphaproteobacteria</taxon>
        <taxon>Rhodobacterales</taxon>
        <taxon>Paracoccaceae</taxon>
        <taxon>Lacimonas</taxon>
    </lineage>
</organism>
<dbReference type="Gene3D" id="3.30.70.1230">
    <property type="entry name" value="Nucleotide cyclase"/>
    <property type="match status" value="1"/>
</dbReference>
<dbReference type="SUPFAM" id="SSF55073">
    <property type="entry name" value="Nucleotide cyclase"/>
    <property type="match status" value="1"/>
</dbReference>
<keyword evidence="2" id="KW-1185">Reference proteome</keyword>
<comment type="caution">
    <text evidence="1">The sequence shown here is derived from an EMBL/GenBank/DDBJ whole genome shotgun (WGS) entry which is preliminary data.</text>
</comment>
<evidence type="ECO:0000313" key="1">
    <source>
        <dbReference type="EMBL" id="MFD1507978.1"/>
    </source>
</evidence>
<sequence>MQVKALAMPDATTHEFAAVLTGDIRESRKMGDQALRDAMEVIAKAADDIENDLTLKVRFDRHRGDGWQVVLPRAQAALRAALRISAALTAQGDGLQTRIAIGLGTAIIPANGDLGAASGTAFVEAGDMLDTMDRHETIVIDKQVGTVATAMIGLLDWQAQNWTAPQAAALFEALRHRTPTQEEIATKFGVSRQAIQLRLAGTGLPAIREAIYAFERHIRDLRDKTQP</sequence>
<protein>
    <recommendedName>
        <fullName evidence="3">SatD family (SatD)</fullName>
    </recommendedName>
</protein>
<evidence type="ECO:0008006" key="3">
    <source>
        <dbReference type="Google" id="ProtNLM"/>
    </source>
</evidence>
<gene>
    <name evidence="1" type="ORF">ACFTOW_00950</name>
</gene>
<dbReference type="Proteomes" id="UP001597186">
    <property type="component" value="Unassembled WGS sequence"/>
</dbReference>
<dbReference type="InterPro" id="IPR029787">
    <property type="entry name" value="Nucleotide_cyclase"/>
</dbReference>
<dbReference type="EMBL" id="JBHUDD010000005">
    <property type="protein sequence ID" value="MFD1507978.1"/>
    <property type="molecule type" value="Genomic_DNA"/>
</dbReference>
<dbReference type="RefSeq" id="WP_379912145.1">
    <property type="nucleotide sequence ID" value="NZ_JBHUDD010000005.1"/>
</dbReference>
<evidence type="ECO:0000313" key="2">
    <source>
        <dbReference type="Proteomes" id="UP001597186"/>
    </source>
</evidence>
<name>A0ABW4E9I4_9RHOB</name>
<proteinExistence type="predicted"/>
<reference evidence="2" key="1">
    <citation type="journal article" date="2019" name="Int. J. Syst. Evol. Microbiol.">
        <title>The Global Catalogue of Microorganisms (GCM) 10K type strain sequencing project: providing services to taxonomists for standard genome sequencing and annotation.</title>
        <authorList>
            <consortium name="The Broad Institute Genomics Platform"/>
            <consortium name="The Broad Institute Genome Sequencing Center for Infectious Disease"/>
            <person name="Wu L."/>
            <person name="Ma J."/>
        </authorList>
    </citation>
    <scope>NUCLEOTIDE SEQUENCE [LARGE SCALE GENOMIC DNA]</scope>
    <source>
        <strain evidence="2">CGMCC 1.12477</strain>
    </source>
</reference>
<accession>A0ABW4E9I4</accession>